<feature type="transmembrane region" description="Helical" evidence="1">
    <location>
        <begin position="231"/>
        <end position="252"/>
    </location>
</feature>
<feature type="transmembrane region" description="Helical" evidence="1">
    <location>
        <begin position="178"/>
        <end position="196"/>
    </location>
</feature>
<dbReference type="GO" id="GO:0016020">
    <property type="term" value="C:membrane"/>
    <property type="evidence" value="ECO:0007669"/>
    <property type="project" value="InterPro"/>
</dbReference>
<dbReference type="PANTHER" id="PTHR38457">
    <property type="entry name" value="REGULATOR ABRB-RELATED"/>
    <property type="match status" value="1"/>
</dbReference>
<keyword evidence="2" id="KW-0645">Protease</keyword>
<keyword evidence="2" id="KW-0031">Aminopeptidase</keyword>
<gene>
    <name evidence="2" type="ORF">BG454_00260</name>
</gene>
<dbReference type="PANTHER" id="PTHR38457:SF1">
    <property type="entry name" value="REGULATOR ABRB-RELATED"/>
    <property type="match status" value="1"/>
</dbReference>
<dbReference type="GO" id="GO:0010468">
    <property type="term" value="P:regulation of gene expression"/>
    <property type="evidence" value="ECO:0007669"/>
    <property type="project" value="InterPro"/>
</dbReference>
<keyword evidence="1" id="KW-1133">Transmembrane helix</keyword>
<proteinExistence type="predicted"/>
<keyword evidence="1" id="KW-0812">Transmembrane</keyword>
<keyword evidence="3" id="KW-1185">Reference proteome</keyword>
<protein>
    <submittedName>
        <fullName evidence="2">Aminopeptidase</fullName>
    </submittedName>
</protein>
<name>A0A2K8KCG0_9RHOB</name>
<evidence type="ECO:0000313" key="3">
    <source>
        <dbReference type="Proteomes" id="UP000228948"/>
    </source>
</evidence>
<dbReference type="STRING" id="441209.GCA_001870665_00289"/>
<dbReference type="KEGG" id="rbg:BG454_00260"/>
<sequence length="346" mass="35901">MLTRARIRTVGIAALGVAVFSVLGLPLPFLLGPLAACLLAALAGMGLQDTGTLGVGMRAILGVAVGASITPELLGRVPDMALSVALVPLFVLVIGTTGYVFFRKYCGYDPATAYYCAMPGGFQDMVLFGQEAGANVRTLALIHATRVAIIVSVAPFLITGLWGVPLTNAPGAPVSEMAWDQLALMVFAGLVGWRIAKRVGMFGASILGPLILAGILSMTGLLTVRPPAEAIIAAQFFIGLGIGAQYVGVTWLELRRDVLAGAKFMVVLAALTLVFAEAVAKTGLAPSLEAFLAFAPGGQAEMVVLTLVAGADLAFVVTHHLARIVLVILGAPLIAHLMRKHDGHDK</sequence>
<organism evidence="2 3">
    <name type="scientific">Roseinatronobacter bogoriensis subsp. barguzinensis</name>
    <dbReference type="NCBI Taxonomy" id="441209"/>
    <lineage>
        <taxon>Bacteria</taxon>
        <taxon>Pseudomonadati</taxon>
        <taxon>Pseudomonadota</taxon>
        <taxon>Alphaproteobacteria</taxon>
        <taxon>Rhodobacterales</taxon>
        <taxon>Paracoccaceae</taxon>
        <taxon>Roseinatronobacter</taxon>
    </lineage>
</organism>
<dbReference type="EMBL" id="CP024899">
    <property type="protein sequence ID" value="ATX64458.1"/>
    <property type="molecule type" value="Genomic_DNA"/>
</dbReference>
<feature type="transmembrane region" description="Helical" evidence="1">
    <location>
        <begin position="81"/>
        <end position="102"/>
    </location>
</feature>
<dbReference type="AlphaFoldDB" id="A0A2K8KCG0"/>
<keyword evidence="1" id="KW-0472">Membrane</keyword>
<evidence type="ECO:0000313" key="2">
    <source>
        <dbReference type="EMBL" id="ATX64458.1"/>
    </source>
</evidence>
<dbReference type="PIRSF" id="PIRSF038991">
    <property type="entry name" value="Protein_AbrB"/>
    <property type="match status" value="1"/>
</dbReference>
<dbReference type="Pfam" id="PF05145">
    <property type="entry name" value="AbrB"/>
    <property type="match status" value="1"/>
</dbReference>
<dbReference type="GO" id="GO:0004177">
    <property type="term" value="F:aminopeptidase activity"/>
    <property type="evidence" value="ECO:0007669"/>
    <property type="project" value="UniProtKB-KW"/>
</dbReference>
<feature type="transmembrane region" description="Helical" evidence="1">
    <location>
        <begin position="202"/>
        <end position="224"/>
    </location>
</feature>
<feature type="transmembrane region" description="Helical" evidence="1">
    <location>
        <begin position="258"/>
        <end position="279"/>
    </location>
</feature>
<feature type="transmembrane region" description="Helical" evidence="1">
    <location>
        <begin position="12"/>
        <end position="43"/>
    </location>
</feature>
<feature type="transmembrane region" description="Helical" evidence="1">
    <location>
        <begin position="147"/>
        <end position="166"/>
    </location>
</feature>
<feature type="transmembrane region" description="Helical" evidence="1">
    <location>
        <begin position="321"/>
        <end position="338"/>
    </location>
</feature>
<keyword evidence="2" id="KW-0378">Hydrolase</keyword>
<dbReference type="OrthoDB" id="7157734at2"/>
<accession>A0A2K8KCG0</accession>
<evidence type="ECO:0000256" key="1">
    <source>
        <dbReference type="SAM" id="Phobius"/>
    </source>
</evidence>
<dbReference type="InterPro" id="IPR007820">
    <property type="entry name" value="AbrB_fam"/>
</dbReference>
<dbReference type="Proteomes" id="UP000228948">
    <property type="component" value="Chromosome"/>
</dbReference>
<dbReference type="RefSeq" id="WP_071479487.1">
    <property type="nucleotide sequence ID" value="NZ_CP024899.1"/>
</dbReference>
<reference evidence="2 3" key="1">
    <citation type="submission" date="2017-11" db="EMBL/GenBank/DDBJ databases">
        <title>Revised Sequence and Annotation of the Rhodobaca barguzinensis strain alga05 Genome.</title>
        <authorList>
            <person name="Kopejtka K."/>
            <person name="Tomasch J.M."/>
            <person name="Bunk B."/>
            <person name="Koblizek M."/>
        </authorList>
    </citation>
    <scope>NUCLEOTIDE SEQUENCE [LARGE SCALE GENOMIC DNA]</scope>
    <source>
        <strain evidence="3">alga05</strain>
    </source>
</reference>